<reference evidence="5" key="4">
    <citation type="submission" date="2017-10" db="EMBL/GenBank/DDBJ databases">
        <authorList>
            <person name="Banno H."/>
            <person name="Chua N.-H."/>
        </authorList>
    </citation>
    <scope>NUCLEOTIDE SEQUENCE</scope>
    <source>
        <strain evidence="5">OMI</strain>
    </source>
</reference>
<proteinExistence type="predicted"/>
<reference evidence="6" key="6">
    <citation type="journal article" date="2021" name="Microbiol. Resour. Announc.">
        <title>Complete Genome Sequence of Sphingobium barthaii KK22, a High-Molecular-Weight Polycyclic Aromatic Hydrocarbon-Degrading Soil Bacterium.</title>
        <authorList>
            <person name="Mori J.F."/>
            <person name="Kanaly R.A."/>
        </authorList>
    </citation>
    <scope>NUCLEOTIDE SEQUENCE</scope>
    <source>
        <strain evidence="6">KK22</strain>
    </source>
</reference>
<dbReference type="SUPFAM" id="SSF55785">
    <property type="entry name" value="PYP-like sensor domain (PAS domain)"/>
    <property type="match status" value="1"/>
</dbReference>
<keyword evidence="1" id="KW-0807">Transducer</keyword>
<evidence type="ECO:0000313" key="8">
    <source>
        <dbReference type="Proteomes" id="UP000593663"/>
    </source>
</evidence>
<dbReference type="InterPro" id="IPR013655">
    <property type="entry name" value="PAS_fold_3"/>
</dbReference>
<dbReference type="InterPro" id="IPR004089">
    <property type="entry name" value="MCPsignal_dom"/>
</dbReference>
<dbReference type="SMART" id="SM00086">
    <property type="entry name" value="PAC"/>
    <property type="match status" value="1"/>
</dbReference>
<evidence type="ECO:0000256" key="1">
    <source>
        <dbReference type="PROSITE-ProRule" id="PRU00284"/>
    </source>
</evidence>
<evidence type="ECO:0000313" key="7">
    <source>
        <dbReference type="Proteomes" id="UP000221538"/>
    </source>
</evidence>
<reference evidence="8" key="5">
    <citation type="submission" date="2020-08" db="EMBL/GenBank/DDBJ databases">
        <title>Complete genome sequence of Sphingobium barthaii strain KK22, a high-molecular-weight polycyclic aromatic hydrocarbon-degrading soil bacterium.</title>
        <authorList>
            <person name="Mori J.F."/>
            <person name="Kanaly R.A."/>
        </authorList>
    </citation>
    <scope>NUCLEOTIDE SEQUENCE [LARGE SCALE GENOMIC DNA]</scope>
    <source>
        <strain evidence="8">KK22</strain>
    </source>
</reference>
<dbReference type="PROSITE" id="PS50112">
    <property type="entry name" value="PAS"/>
    <property type="match status" value="1"/>
</dbReference>
<evidence type="ECO:0000259" key="4">
    <source>
        <dbReference type="PROSITE" id="PS50113"/>
    </source>
</evidence>
<dbReference type="Gene3D" id="3.30.450.20">
    <property type="entry name" value="PAS domain"/>
    <property type="match status" value="1"/>
</dbReference>
<gene>
    <name evidence="6" type="ORF">H5V43_08070</name>
    <name evidence="5" type="ORF">SFOMI_1414</name>
</gene>
<dbReference type="PANTHER" id="PTHR24422">
    <property type="entry name" value="CHEMOTAXIS PROTEIN METHYLTRANSFERASE"/>
    <property type="match status" value="1"/>
</dbReference>
<name>A0A292ZDG5_SPHSA</name>
<dbReference type="PROSITE" id="PS50113">
    <property type="entry name" value="PAC"/>
    <property type="match status" value="1"/>
</dbReference>
<dbReference type="Pfam" id="PF00015">
    <property type="entry name" value="MCPsignal"/>
    <property type="match status" value="1"/>
</dbReference>
<dbReference type="NCBIfam" id="TIGR00229">
    <property type="entry name" value="sensory_box"/>
    <property type="match status" value="1"/>
</dbReference>
<dbReference type="AlphaFoldDB" id="A0A292ZDG5"/>
<dbReference type="Pfam" id="PF08447">
    <property type="entry name" value="PAS_3"/>
    <property type="match status" value="1"/>
</dbReference>
<accession>A0A292ZDG5</accession>
<feature type="domain" description="PAS" evidence="3">
    <location>
        <begin position="31"/>
        <end position="55"/>
    </location>
</feature>
<dbReference type="InterPro" id="IPR050903">
    <property type="entry name" value="Bact_Chemotaxis_MeTrfase"/>
</dbReference>
<feature type="domain" description="PAC" evidence="4">
    <location>
        <begin position="84"/>
        <end position="136"/>
    </location>
</feature>
<protein>
    <submittedName>
        <fullName evidence="5">Methyl-accepting chemotaxis protein</fullName>
    </submittedName>
    <submittedName>
        <fullName evidence="6">PAS domain S-box protein</fullName>
    </submittedName>
</protein>
<dbReference type="GO" id="GO:0016020">
    <property type="term" value="C:membrane"/>
    <property type="evidence" value="ECO:0007669"/>
    <property type="project" value="InterPro"/>
</dbReference>
<reference evidence="5" key="3">
    <citation type="submission" date="2017-10" db="EMBL/GenBank/DDBJ databases">
        <title>Bioaugmenting a lab-scale membrane bioreactor with Sphingobium fuliginis OMI to degrade 4-tert-butylphenol.</title>
        <authorList>
            <person name="Takada K."/>
            <person name="Shiba T."/>
            <person name="Soda S."/>
            <person name="Inoue D."/>
            <person name="Miyake M."/>
            <person name="Eguchi M."/>
            <person name="Ike M."/>
        </authorList>
    </citation>
    <scope>NUCLEOTIDE SEQUENCE</scope>
    <source>
        <strain evidence="5">OMI</strain>
    </source>
</reference>
<dbReference type="KEGG" id="sbar:H5V43_08070"/>
<dbReference type="EMBL" id="BEWI01000031">
    <property type="protein sequence ID" value="GAY20884.1"/>
    <property type="molecule type" value="Genomic_DNA"/>
</dbReference>
<dbReference type="SUPFAM" id="SSF58104">
    <property type="entry name" value="Methyl-accepting chemotaxis protein (MCP) signaling domain"/>
    <property type="match status" value="1"/>
</dbReference>
<reference evidence="5 7" key="1">
    <citation type="journal article" date="2013" name="Biodegradation">
        <title>Occurrence of 4-tert-butylphenol (4-t-BP) biodegradation in an aquatic sample caused by the presence of Spirodela polyrrhiza and isolation of a 4-t-BP-utilizing bacterium.</title>
        <authorList>
            <person name="Ogata Y."/>
            <person name="Toyama T."/>
            <person name="Yu N."/>
            <person name="Wang X."/>
            <person name="Sei K."/>
            <person name="Ike M."/>
        </authorList>
    </citation>
    <scope>NUCLEOTIDE SEQUENCE [LARGE SCALE GENOMIC DNA]</scope>
    <source>
        <strain evidence="5 7">OMI</strain>
    </source>
</reference>
<evidence type="ECO:0000313" key="6">
    <source>
        <dbReference type="EMBL" id="QOT70136.1"/>
    </source>
</evidence>
<dbReference type="InterPro" id="IPR001610">
    <property type="entry name" value="PAC"/>
</dbReference>
<dbReference type="PANTHER" id="PTHR24422:SF10">
    <property type="entry name" value="CHEMOTAXIS PROTEIN METHYLTRANSFERASE 2"/>
    <property type="match status" value="1"/>
</dbReference>
<dbReference type="PRINTS" id="PR00260">
    <property type="entry name" value="CHEMTRNSDUCR"/>
</dbReference>
<evidence type="ECO:0000259" key="3">
    <source>
        <dbReference type="PROSITE" id="PS50112"/>
    </source>
</evidence>
<dbReference type="Proteomes" id="UP000221538">
    <property type="component" value="Unassembled WGS sequence"/>
</dbReference>
<organism evidence="5 7">
    <name type="scientific">Sphingobium fuliginis (strain ATCC 27551)</name>
    <dbReference type="NCBI Taxonomy" id="336203"/>
    <lineage>
        <taxon>Bacteria</taxon>
        <taxon>Pseudomonadati</taxon>
        <taxon>Pseudomonadota</taxon>
        <taxon>Alphaproteobacteria</taxon>
        <taxon>Sphingomonadales</taxon>
        <taxon>Sphingomonadaceae</taxon>
        <taxon>Sphingobium</taxon>
    </lineage>
</organism>
<sequence>MASSLSYGAHGAEAAWTALNRSQAVIEFALDGTILTANANFLALMGYGLEEIAGKHHRIFCTPDHAASQEYADFWQKLGYGAFDAGAYERRDRNGREIWLQATYNPVFEADGTLRKVVKIATDITRQVRQEREARHRLADSHRLQHDLERQKNALEKTMTQLADIVSTIRGIAAQTNMLALNARIEAARAGEAGRGFAVVAGEVKKLADDTRIATERAAAMMQQERIGLTDRQSAA</sequence>
<dbReference type="InterPro" id="IPR004090">
    <property type="entry name" value="Chemotax_Me-accpt_rcpt"/>
</dbReference>
<dbReference type="InterPro" id="IPR000014">
    <property type="entry name" value="PAS"/>
</dbReference>
<dbReference type="GO" id="GO:0004888">
    <property type="term" value="F:transmembrane signaling receptor activity"/>
    <property type="evidence" value="ECO:0007669"/>
    <property type="project" value="InterPro"/>
</dbReference>
<dbReference type="Proteomes" id="UP000593663">
    <property type="component" value="Chromosome 1"/>
</dbReference>
<dbReference type="RefSeq" id="WP_025551529.1">
    <property type="nucleotide sequence ID" value="NZ_BATN01000126.1"/>
</dbReference>
<dbReference type="GO" id="GO:0007165">
    <property type="term" value="P:signal transduction"/>
    <property type="evidence" value="ECO:0007669"/>
    <property type="project" value="UniProtKB-KW"/>
</dbReference>
<dbReference type="EMBL" id="CP060035">
    <property type="protein sequence ID" value="QOT70136.1"/>
    <property type="molecule type" value="Genomic_DNA"/>
</dbReference>
<dbReference type="GO" id="GO:0006935">
    <property type="term" value="P:chemotaxis"/>
    <property type="evidence" value="ECO:0007669"/>
    <property type="project" value="InterPro"/>
</dbReference>
<dbReference type="InterPro" id="IPR035965">
    <property type="entry name" value="PAS-like_dom_sf"/>
</dbReference>
<evidence type="ECO:0000259" key="2">
    <source>
        <dbReference type="PROSITE" id="PS50111"/>
    </source>
</evidence>
<evidence type="ECO:0000313" key="5">
    <source>
        <dbReference type="EMBL" id="GAY20884.1"/>
    </source>
</evidence>
<dbReference type="Gene3D" id="6.10.250.3200">
    <property type="match status" value="1"/>
</dbReference>
<reference evidence="5 7" key="2">
    <citation type="journal article" date="2013" name="Environ. Sci. Technol.">
        <title>The 4-tert-butylphenol-utilizing bacterium Sphingobium fuliginis OMI can degrade bisphenols via phenolic ring hydroxylation and meta-cleavage pathway.</title>
        <authorList>
            <person name="Ogata Y."/>
            <person name="Goda S."/>
            <person name="Toyama T."/>
            <person name="Sei K."/>
            <person name="Ike M."/>
        </authorList>
    </citation>
    <scope>NUCLEOTIDE SEQUENCE [LARGE SCALE GENOMIC DNA]</scope>
    <source>
        <strain evidence="5 7">OMI</strain>
    </source>
</reference>
<dbReference type="PROSITE" id="PS50111">
    <property type="entry name" value="CHEMOTAXIS_TRANSDUC_2"/>
    <property type="match status" value="1"/>
</dbReference>
<dbReference type="InterPro" id="IPR000700">
    <property type="entry name" value="PAS-assoc_C"/>
</dbReference>
<dbReference type="CDD" id="cd00130">
    <property type="entry name" value="PAS"/>
    <property type="match status" value="1"/>
</dbReference>
<feature type="domain" description="Methyl-accepting transducer" evidence="2">
    <location>
        <begin position="155"/>
        <end position="224"/>
    </location>
</feature>